<evidence type="ECO:0000256" key="2">
    <source>
        <dbReference type="ARBA" id="ARBA00012513"/>
    </source>
</evidence>
<keyword evidence="5" id="KW-0808">Transferase</keyword>
<dbReference type="GO" id="GO:0004674">
    <property type="term" value="F:protein serine/threonine kinase activity"/>
    <property type="evidence" value="ECO:0007669"/>
    <property type="project" value="UniProtKB-KW"/>
</dbReference>
<dbReference type="InterPro" id="IPR001245">
    <property type="entry name" value="Ser-Thr/Tyr_kinase_cat_dom"/>
</dbReference>
<keyword evidence="9 14" id="KW-0067">ATP-binding</keyword>
<keyword evidence="6" id="KW-0732">Signal</keyword>
<evidence type="ECO:0000256" key="5">
    <source>
        <dbReference type="ARBA" id="ARBA00022679"/>
    </source>
</evidence>
<feature type="region of interest" description="Disordered" evidence="15">
    <location>
        <begin position="786"/>
        <end position="809"/>
    </location>
</feature>
<dbReference type="InterPro" id="IPR000719">
    <property type="entry name" value="Prot_kinase_dom"/>
</dbReference>
<dbReference type="InterPro" id="IPR021820">
    <property type="entry name" value="S-locus_recpt_kinase_C"/>
</dbReference>
<dbReference type="PROSITE" id="PS50011">
    <property type="entry name" value="PROTEIN_KINASE_DOM"/>
    <property type="match status" value="2"/>
</dbReference>
<evidence type="ECO:0000256" key="16">
    <source>
        <dbReference type="SAM" id="Phobius"/>
    </source>
</evidence>
<evidence type="ECO:0000259" key="18">
    <source>
        <dbReference type="PROSITE" id="PS50927"/>
    </source>
</evidence>
<dbReference type="Gene3D" id="2.90.10.10">
    <property type="entry name" value="Bulb-type lectin domain"/>
    <property type="match status" value="1"/>
</dbReference>
<dbReference type="Gene3D" id="1.10.510.10">
    <property type="entry name" value="Transferase(Phosphotransferase) domain 1"/>
    <property type="match status" value="2"/>
</dbReference>
<feature type="domain" description="Protein kinase" evidence="17">
    <location>
        <begin position="588"/>
        <end position="809"/>
    </location>
</feature>
<evidence type="ECO:0000313" key="20">
    <source>
        <dbReference type="Proteomes" id="UP001419268"/>
    </source>
</evidence>
<dbReference type="Pfam" id="PF07714">
    <property type="entry name" value="PK_Tyr_Ser-Thr"/>
    <property type="match status" value="2"/>
</dbReference>
<dbReference type="GO" id="GO:0005886">
    <property type="term" value="C:plasma membrane"/>
    <property type="evidence" value="ECO:0007669"/>
    <property type="project" value="UniProtKB-SubCell"/>
</dbReference>
<keyword evidence="20" id="KW-1185">Reference proteome</keyword>
<dbReference type="PROSITE" id="PS00107">
    <property type="entry name" value="PROTEIN_KINASE_ATP"/>
    <property type="match status" value="1"/>
</dbReference>
<dbReference type="Pfam" id="PF11883">
    <property type="entry name" value="DUF3403"/>
    <property type="match status" value="1"/>
</dbReference>
<dbReference type="Proteomes" id="UP001419268">
    <property type="component" value="Unassembled WGS sequence"/>
</dbReference>
<accession>A0AAP0EEL3</accession>
<evidence type="ECO:0000256" key="11">
    <source>
        <dbReference type="ARBA" id="ARBA00023180"/>
    </source>
</evidence>
<comment type="catalytic activity">
    <reaction evidence="12">
        <text>L-threonyl-[protein] + ATP = O-phospho-L-threonyl-[protein] + ADP + H(+)</text>
        <dbReference type="Rhea" id="RHEA:46608"/>
        <dbReference type="Rhea" id="RHEA-COMP:11060"/>
        <dbReference type="Rhea" id="RHEA-COMP:11605"/>
        <dbReference type="ChEBI" id="CHEBI:15378"/>
        <dbReference type="ChEBI" id="CHEBI:30013"/>
        <dbReference type="ChEBI" id="CHEBI:30616"/>
        <dbReference type="ChEBI" id="CHEBI:61977"/>
        <dbReference type="ChEBI" id="CHEBI:456216"/>
        <dbReference type="EC" id="2.7.11.1"/>
    </reaction>
</comment>
<feature type="domain" description="Bulb-type lectin" evidence="18">
    <location>
        <begin position="327"/>
        <end position="455"/>
    </location>
</feature>
<evidence type="ECO:0000256" key="13">
    <source>
        <dbReference type="ARBA" id="ARBA00048679"/>
    </source>
</evidence>
<evidence type="ECO:0000256" key="12">
    <source>
        <dbReference type="ARBA" id="ARBA00047899"/>
    </source>
</evidence>
<dbReference type="SUPFAM" id="SSF51110">
    <property type="entry name" value="alpha-D-mannose-specific plant lectins"/>
    <property type="match status" value="1"/>
</dbReference>
<evidence type="ECO:0000313" key="19">
    <source>
        <dbReference type="EMBL" id="KAK9089568.1"/>
    </source>
</evidence>
<evidence type="ECO:0000256" key="7">
    <source>
        <dbReference type="ARBA" id="ARBA00022741"/>
    </source>
</evidence>
<name>A0AAP0EEL3_9MAGN</name>
<comment type="catalytic activity">
    <reaction evidence="13">
        <text>L-seryl-[protein] + ATP = O-phospho-L-seryl-[protein] + ADP + H(+)</text>
        <dbReference type="Rhea" id="RHEA:17989"/>
        <dbReference type="Rhea" id="RHEA-COMP:9863"/>
        <dbReference type="Rhea" id="RHEA-COMP:11604"/>
        <dbReference type="ChEBI" id="CHEBI:15378"/>
        <dbReference type="ChEBI" id="CHEBI:29999"/>
        <dbReference type="ChEBI" id="CHEBI:30616"/>
        <dbReference type="ChEBI" id="CHEBI:83421"/>
        <dbReference type="ChEBI" id="CHEBI:456216"/>
        <dbReference type="EC" id="2.7.11.1"/>
    </reaction>
</comment>
<dbReference type="PANTHER" id="PTHR27002">
    <property type="entry name" value="RECEPTOR-LIKE SERINE/THREONINE-PROTEIN KINASE SD1-8"/>
    <property type="match status" value="1"/>
</dbReference>
<dbReference type="PANTHER" id="PTHR27002:SF1095">
    <property type="entry name" value="G-TYPE LECTIN S-RECEPTOR-LIKE SERINE_THREONINE-PROTEIN KINASE RKS1"/>
    <property type="match status" value="1"/>
</dbReference>
<evidence type="ECO:0000256" key="1">
    <source>
        <dbReference type="ARBA" id="ARBA00004251"/>
    </source>
</evidence>
<dbReference type="InterPro" id="IPR017441">
    <property type="entry name" value="Protein_kinase_ATP_BS"/>
</dbReference>
<dbReference type="SMART" id="SM00108">
    <property type="entry name" value="B_lectin"/>
    <property type="match status" value="1"/>
</dbReference>
<evidence type="ECO:0000256" key="14">
    <source>
        <dbReference type="PROSITE-ProRule" id="PRU10141"/>
    </source>
</evidence>
<organism evidence="19 20">
    <name type="scientific">Stephania cephalantha</name>
    <dbReference type="NCBI Taxonomy" id="152367"/>
    <lineage>
        <taxon>Eukaryota</taxon>
        <taxon>Viridiplantae</taxon>
        <taxon>Streptophyta</taxon>
        <taxon>Embryophyta</taxon>
        <taxon>Tracheophyta</taxon>
        <taxon>Spermatophyta</taxon>
        <taxon>Magnoliopsida</taxon>
        <taxon>Ranunculales</taxon>
        <taxon>Menispermaceae</taxon>
        <taxon>Menispermoideae</taxon>
        <taxon>Cissampelideae</taxon>
        <taxon>Stephania</taxon>
    </lineage>
</organism>
<dbReference type="EC" id="2.7.11.1" evidence="2"/>
<comment type="subcellular location">
    <subcellularLocation>
        <location evidence="1">Cell membrane</location>
        <topology evidence="1">Single-pass type I membrane protein</topology>
    </subcellularLocation>
</comment>
<dbReference type="CDD" id="cd00028">
    <property type="entry name" value="B_lectin"/>
    <property type="match status" value="1"/>
</dbReference>
<feature type="binding site" evidence="14">
    <location>
        <position position="616"/>
    </location>
    <ligand>
        <name>ATP</name>
        <dbReference type="ChEBI" id="CHEBI:30616"/>
    </ligand>
</feature>
<keyword evidence="7 14" id="KW-0547">Nucleotide-binding</keyword>
<dbReference type="GO" id="GO:0005524">
    <property type="term" value="F:ATP binding"/>
    <property type="evidence" value="ECO:0007669"/>
    <property type="project" value="UniProtKB-UniRule"/>
</dbReference>
<keyword evidence="4" id="KW-0723">Serine/threonine-protein kinase</keyword>
<keyword evidence="16" id="KW-1133">Transmembrane helix</keyword>
<evidence type="ECO:0000256" key="8">
    <source>
        <dbReference type="ARBA" id="ARBA00022777"/>
    </source>
</evidence>
<proteinExistence type="predicted"/>
<comment type="caution">
    <text evidence="19">The sequence shown here is derived from an EMBL/GenBank/DDBJ whole genome shotgun (WGS) entry which is preliminary data.</text>
</comment>
<dbReference type="EMBL" id="JBBNAG010000012">
    <property type="protein sequence ID" value="KAK9089568.1"/>
    <property type="molecule type" value="Genomic_DNA"/>
</dbReference>
<keyword evidence="16" id="KW-0812">Transmembrane</keyword>
<keyword evidence="3" id="KW-1003">Cell membrane</keyword>
<dbReference type="FunFam" id="2.90.10.10:FF:000005">
    <property type="entry name" value="G-type lectin S-receptor-like serine/threonine-protein kinase"/>
    <property type="match status" value="1"/>
</dbReference>
<evidence type="ECO:0000256" key="6">
    <source>
        <dbReference type="ARBA" id="ARBA00022729"/>
    </source>
</evidence>
<evidence type="ECO:0000256" key="9">
    <source>
        <dbReference type="ARBA" id="ARBA00022840"/>
    </source>
</evidence>
<feature type="transmembrane region" description="Helical" evidence="16">
    <location>
        <begin position="91"/>
        <end position="113"/>
    </location>
</feature>
<dbReference type="Pfam" id="PF01453">
    <property type="entry name" value="B_lectin"/>
    <property type="match status" value="1"/>
</dbReference>
<dbReference type="SUPFAM" id="SSF56112">
    <property type="entry name" value="Protein kinase-like (PK-like)"/>
    <property type="match status" value="2"/>
</dbReference>
<dbReference type="AlphaFoldDB" id="A0AAP0EEL3"/>
<dbReference type="FunFam" id="3.30.200.20:FF:000195">
    <property type="entry name" value="G-type lectin S-receptor-like serine/threonine-protein kinase"/>
    <property type="match status" value="2"/>
</dbReference>
<keyword evidence="11" id="KW-0325">Glycoprotein</keyword>
<reference evidence="19 20" key="1">
    <citation type="submission" date="2024-01" db="EMBL/GenBank/DDBJ databases">
        <title>Genome assemblies of Stephania.</title>
        <authorList>
            <person name="Yang L."/>
        </authorList>
    </citation>
    <scope>NUCLEOTIDE SEQUENCE [LARGE SCALE GENOMIC DNA]</scope>
    <source>
        <strain evidence="19">JXDWG</strain>
        <tissue evidence="19">Leaf</tissue>
    </source>
</reference>
<dbReference type="Gene3D" id="3.30.200.20">
    <property type="entry name" value="Phosphorylase Kinase, domain 1"/>
    <property type="match status" value="2"/>
</dbReference>
<evidence type="ECO:0000256" key="4">
    <source>
        <dbReference type="ARBA" id="ARBA00022527"/>
    </source>
</evidence>
<keyword evidence="10" id="KW-1015">Disulfide bond</keyword>
<evidence type="ECO:0000256" key="10">
    <source>
        <dbReference type="ARBA" id="ARBA00023157"/>
    </source>
</evidence>
<dbReference type="Pfam" id="PF08276">
    <property type="entry name" value="PAN_2"/>
    <property type="match status" value="1"/>
</dbReference>
<keyword evidence="16" id="KW-0472">Membrane</keyword>
<dbReference type="InterPro" id="IPR003609">
    <property type="entry name" value="Pan_app"/>
</dbReference>
<keyword evidence="8" id="KW-0418">Kinase</keyword>
<sequence length="809" mass="90525">MKLPDTSNAIVDMSLGIKDCEIEFRTNCSCTGFASADVNGSGCLAWFGDLIDMKVFMEGGQDLFVRVDAFELGQHTNSIRHLKGSFSKRRLVLLCVLIIVGLLIFIPAFYYWFKKAKRRGLLHSEKFRKQLLIKFPASRTNAETNAKFELPIFDLNTVMVATENFSLANKLGSGGFGPVYKGKLSDGREIAVKRLSRNSGQGAIEFKNEVMLIAKLQHRNLVQILGCCVEEEEKIGYMSPEYAMDGLFSIKSDVFSFGVLLLEIISGKKNTAFYSEDPLMNLIKHVWELWRDGRPLELVDQSIAMDCLIALLILCSFFNNKLCSATNDTITQNKFLRDGDTLVSHGGIYALGFFSPGNSQKRYVGIWFNKVLEQTVVWVANRNNPVNESSSGVVKIDGRGNLAIFNGNASNSVWSTNISIKVTEKASSALSYKLLDSGNLVLVQENKSDVLWQSFDYPTDTLIGGMKFGFNWKLGLNWSLTSWKSRDDPSNGDFVLILNTRGAPDGLIRNGSRVIWRTGPWNGRTWKLNKTFKRFLQRAKTRGLPREERSLHELLSNLPASETNEETNAKFDLPIFDLVAMMLATDNFSLANKLGSGGFGSVYKGKLSDGREIAVKRLSKNSGQGIIEFKNEVVLIAKLQHRNLVQILGCCIDKEEKIGYMSPEYAMDGLFSIKSDVFSFGVLLLEIISGKKNSGFYCEDHSMNLIKHAWELWRDGRPLELVDRAMGTSFPEQEVVKFIQVGILCIQENANDRPTMSSVIFMLSNETTIPTPEQPAFILTRRYRHPNSSTTGTSSCSVNEMSTSIMEGR</sequence>
<evidence type="ECO:0000259" key="17">
    <source>
        <dbReference type="PROSITE" id="PS50011"/>
    </source>
</evidence>
<protein>
    <recommendedName>
        <fullName evidence="2">non-specific serine/threonine protein kinase</fullName>
        <ecNumber evidence="2">2.7.11.1</ecNumber>
    </recommendedName>
</protein>
<dbReference type="InterPro" id="IPR011009">
    <property type="entry name" value="Kinase-like_dom_sf"/>
</dbReference>
<evidence type="ECO:0000256" key="15">
    <source>
        <dbReference type="SAM" id="MobiDB-lite"/>
    </source>
</evidence>
<dbReference type="InterPro" id="IPR001480">
    <property type="entry name" value="Bulb-type_lectin_dom"/>
</dbReference>
<dbReference type="FunFam" id="1.10.510.10:FF:001722">
    <property type="entry name" value="G-type lectin S-receptor-like serine/threonine-protein kinase B120"/>
    <property type="match status" value="1"/>
</dbReference>
<dbReference type="InterPro" id="IPR036426">
    <property type="entry name" value="Bulb-type_lectin_dom_sf"/>
</dbReference>
<dbReference type="PROSITE" id="PS50927">
    <property type="entry name" value="BULB_LECTIN"/>
    <property type="match status" value="1"/>
</dbReference>
<dbReference type="CDD" id="cd01098">
    <property type="entry name" value="PAN_AP_plant"/>
    <property type="match status" value="1"/>
</dbReference>
<feature type="domain" description="Protein kinase" evidence="17">
    <location>
        <begin position="165"/>
        <end position="576"/>
    </location>
</feature>
<gene>
    <name evidence="19" type="ORF">Scep_028650</name>
</gene>
<evidence type="ECO:0000256" key="3">
    <source>
        <dbReference type="ARBA" id="ARBA00022475"/>
    </source>
</evidence>